<keyword evidence="4" id="KW-0472">Membrane</keyword>
<name>A0A7I8V9X7_9ANNE</name>
<dbReference type="EMBL" id="CAJFCJ010000002">
    <property type="protein sequence ID" value="CAD5112113.1"/>
    <property type="molecule type" value="Genomic_DNA"/>
</dbReference>
<sequence length="1205" mass="137796">MASRLLYLVVWLTISRLCVRSNAYEFSNHLNNKDKSDFLREGFDSYILSNTLHFIYDDRFQRSVYGLPNTTIELKCYVSAPKRSPLNGNNVYHDFTLKWLRYKSSFDDTGNFHKHEVFKQSGTETQKLTNLTIDGPPRRLVKEESQSNVYEFVLRVPVEGDVTYRCLIDDEFGKIFSSAMMPLKAVLPGLSNNYVNVTQPKGSNARIECRLNSHVIPKVSIKWFKDEEELEVDGYRIVSLPVSHRGEIDTEHEYVAWLGVYGTLYLYDLREEDEGAYSCAVENPWGFDKKEVATVLIDNNSPNSLIHKPVNLLLFESLLGVLECFTSYDSRITWTFTGKDGIIKPVNKSYIVGRQSIVIPKSDIKNIGNYTCHLESSRGKQSFRAQLSLRYVDSVIYTPPIKRVHGMKGLKCTMPFVTGCVYNAYKQSKYPFARWFVNGTSISDVAEEYQRKYNKKVFAVTTGNKEELLAAIREYKGGKTKLNVTMRHEILEKTIEFVESLPKYARFSVLKISAEFTELSGYYQCLVSSYVNEYSQSSQFHIPETSPDVDNITVVKTMPASILLNITRKKLGGFRSQDEVIVVNVQFTCINSTGKKPDWYSKEDWQACKKDGEEVFDMKPTSKNPNWRTANVTKLLPDTNYSIQIVPYSKRGCGPRTPVNIKTKALRPSAFPNYKLAISSTSLKFRFDRLLGPKCGGRILSYIIKVGNKRKSIKNGKFEGEIKGLSPNTEYKFLIVPKTEAGEAPHSEENFRTIRTLKQLDSPKKLNFPSMRIESVNVTCALFHLGNEHSYVDIFLKHLSSKSGVHYPDANKSYLNITATVFKVTDLVLDSEYEVDIVYYESIMAFKREIYFYSNPTNHQPPPMPFNLDASIVRKSDEKCCIHVSWEESKSWVGSIQQFVLKFAMKNYIEYGIPLQKNRVILKNFTKYDYEISSSCQSCKTVKSERITFQVQAEIDSKRKSDFSLERMIYFNSSTIINPRHETTSISTYTNNDKKKYFWIGISGVSVFLLTILLFVCFKNVRKMMYLRRNRNTERPTTNKANVGTPVNVQIQERQPLFTDIRQVVLNGEVCSESHVEEVIKRRPDLDGFIDTKGISDVTGEFRGRMHQISCSGSVRSGQSVATHSDSGCHESNLTLHSSEKNEDNEGSDTLGHTSSQSSSAETLCNMHSQQHCKCKQIETSCDNYIQRSEIYHPPRPPQQLACKI</sequence>
<keyword evidence="2" id="KW-1015">Disulfide bond</keyword>
<feature type="signal peptide" evidence="5">
    <location>
        <begin position="1"/>
        <end position="23"/>
    </location>
</feature>
<dbReference type="PROSITE" id="PS50835">
    <property type="entry name" value="IG_LIKE"/>
    <property type="match status" value="1"/>
</dbReference>
<dbReference type="InterPro" id="IPR036179">
    <property type="entry name" value="Ig-like_dom_sf"/>
</dbReference>
<dbReference type="Proteomes" id="UP000549394">
    <property type="component" value="Unassembled WGS sequence"/>
</dbReference>
<dbReference type="SMART" id="SM00409">
    <property type="entry name" value="IG"/>
    <property type="match status" value="3"/>
</dbReference>
<evidence type="ECO:0000256" key="2">
    <source>
        <dbReference type="ARBA" id="ARBA00023157"/>
    </source>
</evidence>
<evidence type="ECO:0000256" key="1">
    <source>
        <dbReference type="ARBA" id="ARBA00022737"/>
    </source>
</evidence>
<keyword evidence="4" id="KW-1133">Transmembrane helix</keyword>
<keyword evidence="5" id="KW-0732">Signal</keyword>
<proteinExistence type="predicted"/>
<dbReference type="InterPro" id="IPR013098">
    <property type="entry name" value="Ig_I-set"/>
</dbReference>
<comment type="caution">
    <text evidence="8">The sequence shown here is derived from an EMBL/GenBank/DDBJ whole genome shotgun (WGS) entry which is preliminary data.</text>
</comment>
<reference evidence="8 9" key="1">
    <citation type="submission" date="2020-08" db="EMBL/GenBank/DDBJ databases">
        <authorList>
            <person name="Hejnol A."/>
        </authorList>
    </citation>
    <scope>NUCLEOTIDE SEQUENCE [LARGE SCALE GENOMIC DNA]</scope>
</reference>
<organism evidence="8 9">
    <name type="scientific">Dimorphilus gyrociliatus</name>
    <dbReference type="NCBI Taxonomy" id="2664684"/>
    <lineage>
        <taxon>Eukaryota</taxon>
        <taxon>Metazoa</taxon>
        <taxon>Spiralia</taxon>
        <taxon>Lophotrochozoa</taxon>
        <taxon>Annelida</taxon>
        <taxon>Polychaeta</taxon>
        <taxon>Polychaeta incertae sedis</taxon>
        <taxon>Dinophilidae</taxon>
        <taxon>Dimorphilus</taxon>
    </lineage>
</organism>
<feature type="chain" id="PRO_5029564000" evidence="5">
    <location>
        <begin position="24"/>
        <end position="1205"/>
    </location>
</feature>
<feature type="domain" description="Ig-like" evidence="6">
    <location>
        <begin position="188"/>
        <end position="293"/>
    </location>
</feature>
<dbReference type="PROSITE" id="PS50853">
    <property type="entry name" value="FN3"/>
    <property type="match status" value="1"/>
</dbReference>
<accession>A0A7I8V9X7</accession>
<dbReference type="CDD" id="cd00063">
    <property type="entry name" value="FN3"/>
    <property type="match status" value="1"/>
</dbReference>
<evidence type="ECO:0000259" key="7">
    <source>
        <dbReference type="PROSITE" id="PS50853"/>
    </source>
</evidence>
<dbReference type="InterPro" id="IPR003598">
    <property type="entry name" value="Ig_sub2"/>
</dbReference>
<feature type="region of interest" description="Disordered" evidence="3">
    <location>
        <begin position="1113"/>
        <end position="1158"/>
    </location>
</feature>
<evidence type="ECO:0000313" key="9">
    <source>
        <dbReference type="Proteomes" id="UP000549394"/>
    </source>
</evidence>
<evidence type="ECO:0000313" key="8">
    <source>
        <dbReference type="EMBL" id="CAD5112113.1"/>
    </source>
</evidence>
<dbReference type="GO" id="GO:0098609">
    <property type="term" value="P:cell-cell adhesion"/>
    <property type="evidence" value="ECO:0007669"/>
    <property type="project" value="TreeGrafter"/>
</dbReference>
<dbReference type="InterPro" id="IPR003599">
    <property type="entry name" value="Ig_sub"/>
</dbReference>
<evidence type="ECO:0000256" key="5">
    <source>
        <dbReference type="SAM" id="SignalP"/>
    </source>
</evidence>
<keyword evidence="1" id="KW-0677">Repeat</keyword>
<feature type="transmembrane region" description="Helical" evidence="4">
    <location>
        <begin position="997"/>
        <end position="1018"/>
    </location>
</feature>
<dbReference type="SUPFAM" id="SSF48726">
    <property type="entry name" value="Immunoglobulin"/>
    <property type="match status" value="2"/>
</dbReference>
<evidence type="ECO:0000256" key="3">
    <source>
        <dbReference type="SAM" id="MobiDB-lite"/>
    </source>
</evidence>
<feature type="domain" description="Fibronectin type-III" evidence="7">
    <location>
        <begin position="667"/>
        <end position="759"/>
    </location>
</feature>
<dbReference type="PANTHER" id="PTHR44170:SF54">
    <property type="entry name" value="FI24025P1"/>
    <property type="match status" value="1"/>
</dbReference>
<dbReference type="InterPro" id="IPR003961">
    <property type="entry name" value="FN3_dom"/>
</dbReference>
<dbReference type="PANTHER" id="PTHR44170">
    <property type="entry name" value="PROTEIN SIDEKICK"/>
    <property type="match status" value="1"/>
</dbReference>
<dbReference type="SUPFAM" id="SSF49265">
    <property type="entry name" value="Fibronectin type III"/>
    <property type="match status" value="1"/>
</dbReference>
<feature type="compositionally biased region" description="Polar residues" evidence="3">
    <location>
        <begin position="1113"/>
        <end position="1137"/>
    </location>
</feature>
<keyword evidence="4" id="KW-0812">Transmembrane</keyword>
<dbReference type="Pfam" id="PF07679">
    <property type="entry name" value="I-set"/>
    <property type="match status" value="1"/>
</dbReference>
<evidence type="ECO:0000259" key="6">
    <source>
        <dbReference type="PROSITE" id="PS50835"/>
    </source>
</evidence>
<dbReference type="InterPro" id="IPR007110">
    <property type="entry name" value="Ig-like_dom"/>
</dbReference>
<protein>
    <submittedName>
        <fullName evidence="8">DgyrCDS1354</fullName>
    </submittedName>
</protein>
<dbReference type="InterPro" id="IPR013783">
    <property type="entry name" value="Ig-like_fold"/>
</dbReference>
<dbReference type="Gene3D" id="2.60.40.10">
    <property type="entry name" value="Immunoglobulins"/>
    <property type="match status" value="3"/>
</dbReference>
<dbReference type="InterPro" id="IPR036116">
    <property type="entry name" value="FN3_sf"/>
</dbReference>
<evidence type="ECO:0000256" key="4">
    <source>
        <dbReference type="SAM" id="Phobius"/>
    </source>
</evidence>
<keyword evidence="9" id="KW-1185">Reference proteome</keyword>
<dbReference type="CDD" id="cd00096">
    <property type="entry name" value="Ig"/>
    <property type="match status" value="1"/>
</dbReference>
<dbReference type="SMART" id="SM00408">
    <property type="entry name" value="IGc2"/>
    <property type="match status" value="1"/>
</dbReference>
<gene>
    <name evidence="8" type="ORF">DGYR_LOCUS1313</name>
</gene>
<dbReference type="SMART" id="SM00060">
    <property type="entry name" value="FN3"/>
    <property type="match status" value="2"/>
</dbReference>
<dbReference type="AlphaFoldDB" id="A0A7I8V9X7"/>